<dbReference type="EC" id="2.7.1.71" evidence="7"/>
<evidence type="ECO:0000256" key="2">
    <source>
        <dbReference type="ARBA" id="ARBA00022679"/>
    </source>
</evidence>
<keyword evidence="3 7" id="KW-0547">Nucleotide-binding</keyword>
<dbReference type="InterPro" id="IPR031322">
    <property type="entry name" value="Shikimate/glucono_kinase"/>
</dbReference>
<comment type="catalytic activity">
    <reaction evidence="7">
        <text>shikimate + ATP = 3-phosphoshikimate + ADP + H(+)</text>
        <dbReference type="Rhea" id="RHEA:13121"/>
        <dbReference type="ChEBI" id="CHEBI:15378"/>
        <dbReference type="ChEBI" id="CHEBI:30616"/>
        <dbReference type="ChEBI" id="CHEBI:36208"/>
        <dbReference type="ChEBI" id="CHEBI:145989"/>
        <dbReference type="ChEBI" id="CHEBI:456216"/>
        <dbReference type="EC" id="2.7.1.71"/>
    </reaction>
</comment>
<sequence>MNQIILIGFMGAGKTTIGKALAKSLNREFADTDERIEADTGRKIPDIFEKEGEPYFRRLETETLQKLEKEGIPRVIAVGGGLPMQPENGPILNRMGTVVFLEADTDTLEARLRGDTSRPKLQGGELRERILTLMREREETYRQVAHLSVRTDHRSVDEVAEEIRGRILAVR</sequence>
<dbReference type="PANTHER" id="PTHR21087">
    <property type="entry name" value="SHIKIMATE KINASE"/>
    <property type="match status" value="1"/>
</dbReference>
<keyword evidence="4 7" id="KW-0418">Kinase</keyword>
<dbReference type="InterPro" id="IPR027417">
    <property type="entry name" value="P-loop_NTPase"/>
</dbReference>
<feature type="binding site" evidence="7">
    <location>
        <begin position="11"/>
        <end position="16"/>
    </location>
    <ligand>
        <name>ATP</name>
        <dbReference type="ChEBI" id="CHEBI:30616"/>
    </ligand>
</feature>
<dbReference type="InterPro" id="IPR000623">
    <property type="entry name" value="Shikimate_kinase/TSH1"/>
</dbReference>
<dbReference type="GO" id="GO:0004765">
    <property type="term" value="F:shikimate kinase activity"/>
    <property type="evidence" value="ECO:0007669"/>
    <property type="project" value="UniProtKB-UniRule"/>
</dbReference>
<dbReference type="Pfam" id="PF01202">
    <property type="entry name" value="SKI"/>
    <property type="match status" value="1"/>
</dbReference>
<dbReference type="GO" id="GO:0005829">
    <property type="term" value="C:cytosol"/>
    <property type="evidence" value="ECO:0007669"/>
    <property type="project" value="TreeGrafter"/>
</dbReference>
<comment type="subcellular location">
    <subcellularLocation>
        <location evidence="7">Cytoplasm</location>
    </subcellularLocation>
</comment>
<dbReference type="PRINTS" id="PR01100">
    <property type="entry name" value="SHIKIMTKNASE"/>
</dbReference>
<dbReference type="HAMAP" id="MF_00109">
    <property type="entry name" value="Shikimate_kinase"/>
    <property type="match status" value="1"/>
</dbReference>
<evidence type="ECO:0000256" key="3">
    <source>
        <dbReference type="ARBA" id="ARBA00022741"/>
    </source>
</evidence>
<feature type="binding site" evidence="7">
    <location>
        <position position="57"/>
    </location>
    <ligand>
        <name>substrate</name>
    </ligand>
</feature>
<evidence type="ECO:0000256" key="5">
    <source>
        <dbReference type="ARBA" id="ARBA00022840"/>
    </source>
</evidence>
<evidence type="ECO:0000313" key="8">
    <source>
        <dbReference type="EMBL" id="HIV22519.1"/>
    </source>
</evidence>
<feature type="binding site" evidence="7">
    <location>
        <position position="33"/>
    </location>
    <ligand>
        <name>substrate</name>
    </ligand>
</feature>
<comment type="subunit">
    <text evidence="7">Monomer.</text>
</comment>
<dbReference type="GO" id="GO:0005524">
    <property type="term" value="F:ATP binding"/>
    <property type="evidence" value="ECO:0007669"/>
    <property type="project" value="UniProtKB-UniRule"/>
</dbReference>
<keyword evidence="6 7" id="KW-0057">Aromatic amino acid biosynthesis</keyword>
<feature type="binding site" evidence="7">
    <location>
        <position position="15"/>
    </location>
    <ligand>
        <name>Mg(2+)</name>
        <dbReference type="ChEBI" id="CHEBI:18420"/>
    </ligand>
</feature>
<reference evidence="8" key="2">
    <citation type="journal article" date="2021" name="PeerJ">
        <title>Extensive microbial diversity within the chicken gut microbiome revealed by metagenomics and culture.</title>
        <authorList>
            <person name="Gilroy R."/>
            <person name="Ravi A."/>
            <person name="Getino M."/>
            <person name="Pursley I."/>
            <person name="Horton D.L."/>
            <person name="Alikhan N.F."/>
            <person name="Baker D."/>
            <person name="Gharbi K."/>
            <person name="Hall N."/>
            <person name="Watson M."/>
            <person name="Adriaenssens E.M."/>
            <person name="Foster-Nyarko E."/>
            <person name="Jarju S."/>
            <person name="Secka A."/>
            <person name="Antonio M."/>
            <person name="Oren A."/>
            <person name="Chaudhuri R.R."/>
            <person name="La Ragione R."/>
            <person name="Hildebrand F."/>
            <person name="Pallen M.J."/>
        </authorList>
    </citation>
    <scope>NUCLEOTIDE SEQUENCE</scope>
    <source>
        <strain evidence="8">ChiBcec6-7307</strain>
    </source>
</reference>
<proteinExistence type="inferred from homology"/>
<comment type="caution">
    <text evidence="8">The sequence shown here is derived from an EMBL/GenBank/DDBJ whole genome shotgun (WGS) entry which is preliminary data.</text>
</comment>
<comment type="similarity">
    <text evidence="7">Belongs to the shikimate kinase family.</text>
</comment>
<dbReference type="PANTHER" id="PTHR21087:SF16">
    <property type="entry name" value="SHIKIMATE KINASE 1, CHLOROPLASTIC"/>
    <property type="match status" value="1"/>
</dbReference>
<evidence type="ECO:0000313" key="9">
    <source>
        <dbReference type="Proteomes" id="UP000886889"/>
    </source>
</evidence>
<feature type="binding site" evidence="7">
    <location>
        <position position="80"/>
    </location>
    <ligand>
        <name>substrate</name>
    </ligand>
</feature>
<dbReference type="CDD" id="cd00464">
    <property type="entry name" value="SK"/>
    <property type="match status" value="1"/>
</dbReference>
<organism evidence="8 9">
    <name type="scientific">Candidatus Merdiplasma excrementigallinarum</name>
    <dbReference type="NCBI Taxonomy" id="2840864"/>
    <lineage>
        <taxon>Bacteria</taxon>
        <taxon>Bacillati</taxon>
        <taxon>Bacillota</taxon>
        <taxon>Clostridia</taxon>
        <taxon>Lachnospirales</taxon>
        <taxon>Lachnospiraceae</taxon>
        <taxon>Lachnospiraceae incertae sedis</taxon>
        <taxon>Candidatus Merdiplasma</taxon>
    </lineage>
</organism>
<reference evidence="8" key="1">
    <citation type="submission" date="2020-10" db="EMBL/GenBank/DDBJ databases">
        <authorList>
            <person name="Gilroy R."/>
        </authorList>
    </citation>
    <scope>NUCLEOTIDE SEQUENCE</scope>
    <source>
        <strain evidence="8">ChiBcec6-7307</strain>
    </source>
</reference>
<evidence type="ECO:0000256" key="4">
    <source>
        <dbReference type="ARBA" id="ARBA00022777"/>
    </source>
</evidence>
<dbReference type="AlphaFoldDB" id="A0A9D1NYK7"/>
<comment type="pathway">
    <text evidence="7">Metabolic intermediate biosynthesis; chorismate biosynthesis; chorismate from D-erythrose 4-phosphate and phosphoenolpyruvate: step 5/7.</text>
</comment>
<name>A0A9D1NYK7_9FIRM</name>
<keyword evidence="5 7" id="KW-0067">ATP-binding</keyword>
<dbReference type="GO" id="GO:0009073">
    <property type="term" value="P:aromatic amino acid family biosynthetic process"/>
    <property type="evidence" value="ECO:0007669"/>
    <property type="project" value="UniProtKB-KW"/>
</dbReference>
<feature type="binding site" evidence="7">
    <location>
        <position position="154"/>
    </location>
    <ligand>
        <name>ATP</name>
        <dbReference type="ChEBI" id="CHEBI:30616"/>
    </ligand>
</feature>
<keyword evidence="7" id="KW-0460">Magnesium</keyword>
<keyword evidence="1 7" id="KW-0028">Amino-acid biosynthesis</keyword>
<protein>
    <recommendedName>
        <fullName evidence="7">Shikimate kinase</fullName>
        <shortName evidence="7">SK</shortName>
        <ecNumber evidence="7">2.7.1.71</ecNumber>
    </recommendedName>
</protein>
<keyword evidence="7" id="KW-0479">Metal-binding</keyword>
<dbReference type="GO" id="GO:0000287">
    <property type="term" value="F:magnesium ion binding"/>
    <property type="evidence" value="ECO:0007669"/>
    <property type="project" value="UniProtKB-UniRule"/>
</dbReference>
<keyword evidence="7" id="KW-0963">Cytoplasm</keyword>
<gene>
    <name evidence="7" type="primary">aroK</name>
    <name evidence="8" type="ORF">IAC80_01135</name>
</gene>
<evidence type="ECO:0000256" key="1">
    <source>
        <dbReference type="ARBA" id="ARBA00022605"/>
    </source>
</evidence>
<accession>A0A9D1NYK7</accession>
<feature type="binding site" evidence="7">
    <location>
        <position position="118"/>
    </location>
    <ligand>
        <name>ATP</name>
        <dbReference type="ChEBI" id="CHEBI:30616"/>
    </ligand>
</feature>
<comment type="cofactor">
    <cofactor evidence="7">
        <name>Mg(2+)</name>
        <dbReference type="ChEBI" id="CHEBI:18420"/>
    </cofactor>
    <text evidence="7">Binds 1 Mg(2+) ion per subunit.</text>
</comment>
<dbReference type="SUPFAM" id="SSF52540">
    <property type="entry name" value="P-loop containing nucleoside triphosphate hydrolases"/>
    <property type="match status" value="1"/>
</dbReference>
<dbReference type="Proteomes" id="UP000886889">
    <property type="component" value="Unassembled WGS sequence"/>
</dbReference>
<keyword evidence="2 7" id="KW-0808">Transferase</keyword>
<comment type="function">
    <text evidence="7">Catalyzes the specific phosphorylation of the 3-hydroxyl group of shikimic acid using ATP as a cosubstrate.</text>
</comment>
<evidence type="ECO:0000256" key="6">
    <source>
        <dbReference type="ARBA" id="ARBA00023141"/>
    </source>
</evidence>
<evidence type="ECO:0000256" key="7">
    <source>
        <dbReference type="HAMAP-Rule" id="MF_00109"/>
    </source>
</evidence>
<dbReference type="Gene3D" id="3.40.50.300">
    <property type="entry name" value="P-loop containing nucleotide triphosphate hydrolases"/>
    <property type="match status" value="1"/>
</dbReference>
<dbReference type="GO" id="GO:0009423">
    <property type="term" value="P:chorismate biosynthetic process"/>
    <property type="evidence" value="ECO:0007669"/>
    <property type="project" value="UniProtKB-UniRule"/>
</dbReference>
<dbReference type="GO" id="GO:0008652">
    <property type="term" value="P:amino acid biosynthetic process"/>
    <property type="evidence" value="ECO:0007669"/>
    <property type="project" value="UniProtKB-KW"/>
</dbReference>
<dbReference type="EMBL" id="DVOS01000014">
    <property type="protein sequence ID" value="HIV22519.1"/>
    <property type="molecule type" value="Genomic_DNA"/>
</dbReference>
<feature type="binding site" evidence="7">
    <location>
        <position position="137"/>
    </location>
    <ligand>
        <name>substrate</name>
    </ligand>
</feature>